<sequence length="137" mass="14753">MAYLAFTDVLGAAAPAIPQPQPLSSSPAADRPRARFSALEWSVVALAERDSLSTLQSPGRVAVALGTLFGSRPNPQLADSKLEALRKIAVLTWHQGYHIAESAIRGFLGAGFTQDHYALLASSITNARARRDRRNSR</sequence>
<proteinExistence type="predicted"/>
<dbReference type="Proteomes" id="UP001597124">
    <property type="component" value="Unassembled WGS sequence"/>
</dbReference>
<reference evidence="2" key="1">
    <citation type="journal article" date="2019" name="Int. J. Syst. Evol. Microbiol.">
        <title>The Global Catalogue of Microorganisms (GCM) 10K type strain sequencing project: providing services to taxonomists for standard genome sequencing and annotation.</title>
        <authorList>
            <consortium name="The Broad Institute Genomics Platform"/>
            <consortium name="The Broad Institute Genome Sequencing Center for Infectious Disease"/>
            <person name="Wu L."/>
            <person name="Ma J."/>
        </authorList>
    </citation>
    <scope>NUCLEOTIDE SEQUENCE [LARGE SCALE GENOMIC DNA]</scope>
    <source>
        <strain evidence="2">CCUG 52537</strain>
    </source>
</reference>
<evidence type="ECO:0000313" key="2">
    <source>
        <dbReference type="Proteomes" id="UP001597124"/>
    </source>
</evidence>
<name>A0ABW3C5C5_SPHXN</name>
<organism evidence="1 2">
    <name type="scientific">Sphingosinicella xenopeptidilytica</name>
    <dbReference type="NCBI Taxonomy" id="364098"/>
    <lineage>
        <taxon>Bacteria</taxon>
        <taxon>Pseudomonadati</taxon>
        <taxon>Pseudomonadota</taxon>
        <taxon>Alphaproteobacteria</taxon>
        <taxon>Sphingomonadales</taxon>
        <taxon>Sphingosinicellaceae</taxon>
        <taxon>Sphingosinicella</taxon>
    </lineage>
</organism>
<keyword evidence="2" id="KW-1185">Reference proteome</keyword>
<accession>A0ABW3C5C5</accession>
<dbReference type="EMBL" id="JBHTIK010000005">
    <property type="protein sequence ID" value="MFD0848717.1"/>
    <property type="molecule type" value="Genomic_DNA"/>
</dbReference>
<comment type="caution">
    <text evidence="1">The sequence shown here is derived from an EMBL/GenBank/DDBJ whole genome shotgun (WGS) entry which is preliminary data.</text>
</comment>
<evidence type="ECO:0000313" key="1">
    <source>
        <dbReference type="EMBL" id="MFD0848717.1"/>
    </source>
</evidence>
<gene>
    <name evidence="1" type="ORF">ACFQ00_10325</name>
</gene>
<protein>
    <submittedName>
        <fullName evidence="1">Uncharacterized protein</fullName>
    </submittedName>
</protein>
<dbReference type="RefSeq" id="WP_381489961.1">
    <property type="nucleotide sequence ID" value="NZ_JBHTIK010000005.1"/>
</dbReference>